<dbReference type="AlphaFoldDB" id="A0A4R3YMF7"/>
<gene>
    <name evidence="1" type="ORF">EDD60_1279</name>
</gene>
<dbReference type="GeneID" id="98916510"/>
<dbReference type="InterPro" id="IPR047640">
    <property type="entry name" value="RpiR-like"/>
</dbReference>
<name>A0A4R3YMF7_9FIRM</name>
<organism evidence="1 2">
    <name type="scientific">Longibaculum muris</name>
    <dbReference type="NCBI Taxonomy" id="1796628"/>
    <lineage>
        <taxon>Bacteria</taxon>
        <taxon>Bacillati</taxon>
        <taxon>Bacillota</taxon>
        <taxon>Erysipelotrichia</taxon>
        <taxon>Erysipelotrichales</taxon>
        <taxon>Coprobacillaceae</taxon>
        <taxon>Longibaculum</taxon>
    </lineage>
</organism>
<dbReference type="PANTHER" id="PTHR30514">
    <property type="entry name" value="GLUCOKINASE"/>
    <property type="match status" value="1"/>
</dbReference>
<dbReference type="EMBL" id="SMCQ01000027">
    <property type="protein sequence ID" value="TCV92264.1"/>
    <property type="molecule type" value="Genomic_DNA"/>
</dbReference>
<dbReference type="PANTHER" id="PTHR30514:SF10">
    <property type="entry name" value="MURR_RPIR FAMILY TRANSCRIPTIONAL REGULATOR"/>
    <property type="match status" value="1"/>
</dbReference>
<dbReference type="RefSeq" id="WP_066450034.1">
    <property type="nucleotide sequence ID" value="NZ_JANKBF010000005.1"/>
</dbReference>
<dbReference type="GO" id="GO:0097367">
    <property type="term" value="F:carbohydrate derivative binding"/>
    <property type="evidence" value="ECO:0007669"/>
    <property type="project" value="InterPro"/>
</dbReference>
<accession>A0A4R3YMF7</accession>
<protein>
    <submittedName>
        <fullName evidence="1">RpiR family transcriptional regulator</fullName>
    </submittedName>
</protein>
<proteinExistence type="predicted"/>
<dbReference type="InterPro" id="IPR009057">
    <property type="entry name" value="Homeodomain-like_sf"/>
</dbReference>
<comment type="caution">
    <text evidence="1">The sequence shown here is derived from an EMBL/GenBank/DDBJ whole genome shotgun (WGS) entry which is preliminary data.</text>
</comment>
<evidence type="ECO:0000313" key="2">
    <source>
        <dbReference type="Proteomes" id="UP000295515"/>
    </source>
</evidence>
<sequence>MNNFITTLLQFVNNPDERDTNYNIAYCLISHCHELDKMSVQDLADECYVSVSTFNRFFKLFGFKKFVIFKQLIASHVVIRLSQMQYRIKLKDYKQVESTFYSFLSSNDYQTVVNASAFIIQQCCETILKSKRIVLIGSDEMISNALRFQGDFCVMKKMTIKDSIYLERFFVPNEDDFVIIMTMSGRIVDLNDDLMEHIMARHPKALMIGNKDYIKENGMFLQIPMGLDEVLENMILDYYLQEIVYTYARDYYDC</sequence>
<dbReference type="GO" id="GO:0003700">
    <property type="term" value="F:DNA-binding transcription factor activity"/>
    <property type="evidence" value="ECO:0007669"/>
    <property type="project" value="InterPro"/>
</dbReference>
<dbReference type="SUPFAM" id="SSF46689">
    <property type="entry name" value="Homeodomain-like"/>
    <property type="match status" value="1"/>
</dbReference>
<dbReference type="InterPro" id="IPR036388">
    <property type="entry name" value="WH-like_DNA-bd_sf"/>
</dbReference>
<dbReference type="Proteomes" id="UP000295515">
    <property type="component" value="Unassembled WGS sequence"/>
</dbReference>
<dbReference type="Gene3D" id="1.10.10.10">
    <property type="entry name" value="Winged helix-like DNA-binding domain superfamily/Winged helix DNA-binding domain"/>
    <property type="match status" value="1"/>
</dbReference>
<reference evidence="1 2" key="1">
    <citation type="submission" date="2019-03" db="EMBL/GenBank/DDBJ databases">
        <title>Genomic Encyclopedia of Type Strains, Phase IV (KMG-IV): sequencing the most valuable type-strain genomes for metagenomic binning, comparative biology and taxonomic classification.</title>
        <authorList>
            <person name="Goeker M."/>
        </authorList>
    </citation>
    <scope>NUCLEOTIDE SEQUENCE [LARGE SCALE GENOMIC DNA]</scope>
    <source>
        <strain evidence="1 2">DSM 29487</strain>
    </source>
</reference>
<dbReference type="GO" id="GO:0003677">
    <property type="term" value="F:DNA binding"/>
    <property type="evidence" value="ECO:0007669"/>
    <property type="project" value="InterPro"/>
</dbReference>
<keyword evidence="2" id="KW-1185">Reference proteome</keyword>
<evidence type="ECO:0000313" key="1">
    <source>
        <dbReference type="EMBL" id="TCV92264.1"/>
    </source>
</evidence>